<dbReference type="OrthoDB" id="9775677at2"/>
<evidence type="ECO:0000259" key="8">
    <source>
        <dbReference type="Pfam" id="PF01431"/>
    </source>
</evidence>
<feature type="domain" description="Peptidase M13 N-terminal" evidence="9">
    <location>
        <begin position="11"/>
        <end position="389"/>
    </location>
</feature>
<keyword evidence="4" id="KW-0479">Metal-binding</keyword>
<dbReference type="InterPro" id="IPR000718">
    <property type="entry name" value="Peptidase_M13"/>
</dbReference>
<dbReference type="GO" id="GO:0005886">
    <property type="term" value="C:plasma membrane"/>
    <property type="evidence" value="ECO:0007669"/>
    <property type="project" value="TreeGrafter"/>
</dbReference>
<dbReference type="GO" id="GO:0046872">
    <property type="term" value="F:metal ion binding"/>
    <property type="evidence" value="ECO:0007669"/>
    <property type="project" value="UniProtKB-KW"/>
</dbReference>
<accession>A0A4P6ZJ60</accession>
<dbReference type="GO" id="GO:0016485">
    <property type="term" value="P:protein processing"/>
    <property type="evidence" value="ECO:0007669"/>
    <property type="project" value="TreeGrafter"/>
</dbReference>
<evidence type="ECO:0000313" key="11">
    <source>
        <dbReference type="Proteomes" id="UP000294321"/>
    </source>
</evidence>
<evidence type="ECO:0000256" key="2">
    <source>
        <dbReference type="ARBA" id="ARBA00007357"/>
    </source>
</evidence>
<dbReference type="AlphaFoldDB" id="A0A4P6ZJ60"/>
<dbReference type="EMBL" id="CP034726">
    <property type="protein sequence ID" value="QBP17761.1"/>
    <property type="molecule type" value="Genomic_DNA"/>
</dbReference>
<sequence>MSDQVNKSLLKDNFYQAVNGEWLKHAKIPADHSTTGGFRDLVDQIDKTLMKDSDKLLSGKMQPKTKPMAEYKKFYAMAMNFQKRDDDGDKPLLPILNQVESLSSLKNLNAHLADWTLSGMPLPFGFDVDSDMKNAKINALSAYAPALFLPDKNYYKPGNKAAKKLMPIFTKMNQQLLILAGYSAPDADDIVANAKKFDKMIAPHVMSPEQMAKVQNTYHPDSFEHFAKYSKYVDLTSQIKALIGTVPKKINVVEPAYYKVMDKIVNPDNFNMMKDWMIVNIVMDCSDCLSEEFRQTGSVYGRALSGQKKAVSQKKAAYYLASGTFDQVVGLYYGHKYFGPKAKADVLKMVHKMIGVYKKRLANNTWLTKQTRQHAIEKLENLVPQVGYPDHLDPLFKKFKVTTTADGGTILSNLIKFTQIATKDMYAHWNKPVKRTRWEMPADEVNAYYHPLKNIIVFPAAILQAPFYSLKQSASANYGGIGAVMAHEISHAFDNNGSQFDKYGNMNNWWTKSDKANFNKRAKAMVDEFNGIPYAGGKVNGKLIVSENIADAGGLSCALEAAKSTDHPDLQAFFINWARIWRMKATTAYKRLLLSIDVHAPGELRVQVQVKNLDDFYKAFNIKPGDGMYLAPEKRVKIW</sequence>
<dbReference type="CDD" id="cd08662">
    <property type="entry name" value="M13"/>
    <property type="match status" value="1"/>
</dbReference>
<dbReference type="KEGG" id="lji:ELX58_00915"/>
<keyword evidence="3" id="KW-0645">Protease</keyword>
<dbReference type="RefSeq" id="WP_133441306.1">
    <property type="nucleotide sequence ID" value="NZ_CP034726.1"/>
</dbReference>
<dbReference type="Pfam" id="PF01431">
    <property type="entry name" value="Peptidase_M13"/>
    <property type="match status" value="1"/>
</dbReference>
<comment type="similarity">
    <text evidence="2">Belongs to the peptidase M13 family.</text>
</comment>
<evidence type="ECO:0000256" key="3">
    <source>
        <dbReference type="ARBA" id="ARBA00022670"/>
    </source>
</evidence>
<reference evidence="11" key="1">
    <citation type="submission" date="2018-12" db="EMBL/GenBank/DDBJ databases">
        <title>A new species of lactobacillus.</title>
        <authorList>
            <person name="Jian Y."/>
            <person name="Xin L."/>
            <person name="Hong Z.J."/>
            <person name="Ming L.Z."/>
            <person name="Hong X.Z."/>
        </authorList>
    </citation>
    <scope>NUCLEOTIDE SEQUENCE [LARGE SCALE GENOMIC DNA]</scope>
    <source>
        <strain evidence="11">HSLZ-75</strain>
    </source>
</reference>
<dbReference type="PROSITE" id="PS51885">
    <property type="entry name" value="NEPRILYSIN"/>
    <property type="match status" value="1"/>
</dbReference>
<feature type="domain" description="Peptidase M13 C-terminal" evidence="8">
    <location>
        <begin position="446"/>
        <end position="636"/>
    </location>
</feature>
<dbReference type="Proteomes" id="UP000294321">
    <property type="component" value="Chromosome"/>
</dbReference>
<gene>
    <name evidence="10" type="ORF">ELX58_00915</name>
</gene>
<evidence type="ECO:0000256" key="4">
    <source>
        <dbReference type="ARBA" id="ARBA00022723"/>
    </source>
</evidence>
<dbReference type="PRINTS" id="PR00786">
    <property type="entry name" value="NEPRILYSIN"/>
</dbReference>
<dbReference type="GO" id="GO:0004222">
    <property type="term" value="F:metalloendopeptidase activity"/>
    <property type="evidence" value="ECO:0007669"/>
    <property type="project" value="InterPro"/>
</dbReference>
<evidence type="ECO:0000256" key="6">
    <source>
        <dbReference type="ARBA" id="ARBA00022833"/>
    </source>
</evidence>
<keyword evidence="11" id="KW-1185">Reference proteome</keyword>
<name>A0A4P6ZJ60_9LACO</name>
<dbReference type="InterPro" id="IPR042089">
    <property type="entry name" value="Peptidase_M13_dom_2"/>
</dbReference>
<dbReference type="InterPro" id="IPR024079">
    <property type="entry name" value="MetalloPept_cat_dom_sf"/>
</dbReference>
<evidence type="ECO:0000256" key="7">
    <source>
        <dbReference type="ARBA" id="ARBA00023049"/>
    </source>
</evidence>
<keyword evidence="7" id="KW-0482">Metalloprotease</keyword>
<proteinExistence type="inferred from homology"/>
<evidence type="ECO:0000256" key="5">
    <source>
        <dbReference type="ARBA" id="ARBA00022801"/>
    </source>
</evidence>
<protein>
    <submittedName>
        <fullName evidence="10">M13 family peptidase</fullName>
    </submittedName>
</protein>
<organism evidence="10 11">
    <name type="scientific">Acetilactobacillus jinshanensis</name>
    <dbReference type="NCBI Taxonomy" id="1720083"/>
    <lineage>
        <taxon>Bacteria</taxon>
        <taxon>Bacillati</taxon>
        <taxon>Bacillota</taxon>
        <taxon>Bacilli</taxon>
        <taxon>Lactobacillales</taxon>
        <taxon>Lactobacillaceae</taxon>
        <taxon>Acetilactobacillus</taxon>
    </lineage>
</organism>
<keyword evidence="6" id="KW-0862">Zinc</keyword>
<dbReference type="Gene3D" id="3.40.390.10">
    <property type="entry name" value="Collagenase (Catalytic Domain)"/>
    <property type="match status" value="1"/>
</dbReference>
<evidence type="ECO:0000259" key="9">
    <source>
        <dbReference type="Pfam" id="PF05649"/>
    </source>
</evidence>
<comment type="cofactor">
    <cofactor evidence="1">
        <name>Zn(2+)</name>
        <dbReference type="ChEBI" id="CHEBI:29105"/>
    </cofactor>
</comment>
<evidence type="ECO:0000313" key="10">
    <source>
        <dbReference type="EMBL" id="QBP17761.1"/>
    </source>
</evidence>
<dbReference type="SUPFAM" id="SSF55486">
    <property type="entry name" value="Metalloproteases ('zincins'), catalytic domain"/>
    <property type="match status" value="1"/>
</dbReference>
<dbReference type="InterPro" id="IPR008753">
    <property type="entry name" value="Peptidase_M13_N"/>
</dbReference>
<evidence type="ECO:0000256" key="1">
    <source>
        <dbReference type="ARBA" id="ARBA00001947"/>
    </source>
</evidence>
<dbReference type="PANTHER" id="PTHR11733">
    <property type="entry name" value="ZINC METALLOPROTEASE FAMILY M13 NEPRILYSIN-RELATED"/>
    <property type="match status" value="1"/>
</dbReference>
<dbReference type="Gene3D" id="1.10.1380.10">
    <property type="entry name" value="Neutral endopeptidase , domain2"/>
    <property type="match status" value="1"/>
</dbReference>
<dbReference type="Pfam" id="PF05649">
    <property type="entry name" value="Peptidase_M13_N"/>
    <property type="match status" value="1"/>
</dbReference>
<keyword evidence="5" id="KW-0378">Hydrolase</keyword>
<dbReference type="PANTHER" id="PTHR11733:SF167">
    <property type="entry name" value="FI17812P1-RELATED"/>
    <property type="match status" value="1"/>
</dbReference>
<dbReference type="InterPro" id="IPR018497">
    <property type="entry name" value="Peptidase_M13_C"/>
</dbReference>